<dbReference type="InterPro" id="IPR051258">
    <property type="entry name" value="Diverse_Substrate_Transporter"/>
</dbReference>
<reference evidence="9" key="1">
    <citation type="submission" date="2010-08" db="EMBL/GenBank/DDBJ databases">
        <title>Genome sequence of Parvularcula bermudensis HTCC2503.</title>
        <authorList>
            <person name="Kang D.-M."/>
            <person name="Oh H.-M."/>
            <person name="Cho J.-C."/>
        </authorList>
    </citation>
    <scope>NUCLEOTIDE SEQUENCE [LARGE SCALE GENOMIC DNA]</scope>
    <source>
        <strain evidence="9">ATCC BAA-594 / HTCC2503 / KCTC 12087</strain>
    </source>
</reference>
<dbReference type="RefSeq" id="WP_013299340.1">
    <property type="nucleotide sequence ID" value="NC_014414.1"/>
</dbReference>
<feature type="transmembrane region" description="Helical" evidence="6">
    <location>
        <begin position="155"/>
        <end position="173"/>
    </location>
</feature>
<proteinExistence type="predicted"/>
<dbReference type="Proteomes" id="UP000001302">
    <property type="component" value="Chromosome"/>
</dbReference>
<dbReference type="OrthoDB" id="9804865at2"/>
<dbReference type="HOGENOM" id="CLU_033863_21_0_5"/>
<accession>E0TBJ1</accession>
<dbReference type="PANTHER" id="PTHR42920:SF5">
    <property type="entry name" value="EAMA DOMAIN-CONTAINING PROTEIN"/>
    <property type="match status" value="1"/>
</dbReference>
<organism evidence="8 9">
    <name type="scientific">Parvularcula bermudensis (strain ATCC BAA-594 / HTCC2503 / KCTC 12087)</name>
    <dbReference type="NCBI Taxonomy" id="314260"/>
    <lineage>
        <taxon>Bacteria</taxon>
        <taxon>Pseudomonadati</taxon>
        <taxon>Pseudomonadota</taxon>
        <taxon>Alphaproteobacteria</taxon>
        <taxon>Parvularculales</taxon>
        <taxon>Parvularculaceae</taxon>
        <taxon>Parvularcula</taxon>
    </lineage>
</organism>
<name>E0TBJ1_PARBH</name>
<feature type="domain" description="EamA" evidence="7">
    <location>
        <begin position="155"/>
        <end position="281"/>
    </location>
</feature>
<dbReference type="AlphaFoldDB" id="E0TBJ1"/>
<dbReference type="InterPro" id="IPR037185">
    <property type="entry name" value="EmrE-like"/>
</dbReference>
<keyword evidence="4 6" id="KW-1133">Transmembrane helix</keyword>
<feature type="transmembrane region" description="Helical" evidence="6">
    <location>
        <begin position="40"/>
        <end position="58"/>
    </location>
</feature>
<sequence>MRIEHPAAGLWPSLALASVAALWGATFLLTQMGMDGAGPFSIVALRFGAAALILAALRPQQIRRITFYELKAGILLAAVALVGYGAQAVALQTAPSARVAFLAALYVPIVPVIGLVVWRRPVAAPVFIGALLALGGIVAMSHGGAHLGLSATDGLAALSAVSIAAEVFLLGLVMRRADPLRVSFVLVLAIALMAGGVASLSGEAAPRWDGSLLTVVAIFGIGTAYSQTIMGWGQARISPERASLLYATEPLWAGALGLAVGEALGTGDIVGGALIVMAVGISAMRRLPALPLPLRRSLRANRQSLLETGNGAR</sequence>
<dbReference type="PANTHER" id="PTHR42920">
    <property type="entry name" value="OS03G0707200 PROTEIN-RELATED"/>
    <property type="match status" value="1"/>
</dbReference>
<feature type="transmembrane region" description="Helical" evidence="6">
    <location>
        <begin position="125"/>
        <end position="143"/>
    </location>
</feature>
<reference evidence="8 9" key="2">
    <citation type="journal article" date="2011" name="J. Bacteriol.">
        <title>Complete genome sequence of strain HTCC2503T of Parvularcula bermudensis, the type species of the order "Parvularculales" in the class Alphaproteobacteria.</title>
        <authorList>
            <person name="Oh H.M."/>
            <person name="Kang I."/>
            <person name="Vergin K.L."/>
            <person name="Kang D."/>
            <person name="Rhee K.H."/>
            <person name="Giovannoni S.J."/>
            <person name="Cho J.C."/>
        </authorList>
    </citation>
    <scope>NUCLEOTIDE SEQUENCE [LARGE SCALE GENOMIC DNA]</scope>
    <source>
        <strain evidence="9">ATCC BAA-594 / HTCC2503 / KCTC 12087</strain>
    </source>
</reference>
<evidence type="ECO:0000256" key="1">
    <source>
        <dbReference type="ARBA" id="ARBA00004651"/>
    </source>
</evidence>
<feature type="transmembrane region" description="Helical" evidence="6">
    <location>
        <begin position="97"/>
        <end position="118"/>
    </location>
</feature>
<evidence type="ECO:0000313" key="9">
    <source>
        <dbReference type="Proteomes" id="UP000001302"/>
    </source>
</evidence>
<evidence type="ECO:0000256" key="4">
    <source>
        <dbReference type="ARBA" id="ARBA00022989"/>
    </source>
</evidence>
<evidence type="ECO:0000313" key="8">
    <source>
        <dbReference type="EMBL" id="ADM08366.1"/>
    </source>
</evidence>
<keyword evidence="9" id="KW-1185">Reference proteome</keyword>
<keyword evidence="5 6" id="KW-0472">Membrane</keyword>
<dbReference type="Pfam" id="PF00892">
    <property type="entry name" value="EamA"/>
    <property type="match status" value="2"/>
</dbReference>
<dbReference type="GO" id="GO:0005886">
    <property type="term" value="C:plasma membrane"/>
    <property type="evidence" value="ECO:0007669"/>
    <property type="project" value="UniProtKB-SubCell"/>
</dbReference>
<evidence type="ECO:0000259" key="7">
    <source>
        <dbReference type="Pfam" id="PF00892"/>
    </source>
</evidence>
<comment type="subcellular location">
    <subcellularLocation>
        <location evidence="1">Cell membrane</location>
        <topology evidence="1">Multi-pass membrane protein</topology>
    </subcellularLocation>
</comment>
<feature type="domain" description="EamA" evidence="7">
    <location>
        <begin position="14"/>
        <end position="140"/>
    </location>
</feature>
<dbReference type="KEGG" id="pbr:PB2503_01437"/>
<evidence type="ECO:0000256" key="3">
    <source>
        <dbReference type="ARBA" id="ARBA00022692"/>
    </source>
</evidence>
<evidence type="ECO:0000256" key="5">
    <source>
        <dbReference type="ARBA" id="ARBA00023136"/>
    </source>
</evidence>
<feature type="transmembrane region" description="Helical" evidence="6">
    <location>
        <begin position="180"/>
        <end position="200"/>
    </location>
</feature>
<feature type="transmembrane region" description="Helical" evidence="6">
    <location>
        <begin position="212"/>
        <end position="232"/>
    </location>
</feature>
<dbReference type="InterPro" id="IPR000620">
    <property type="entry name" value="EamA_dom"/>
</dbReference>
<protein>
    <submittedName>
        <fullName evidence="8">Membrane protein, putative</fullName>
    </submittedName>
</protein>
<keyword evidence="3 6" id="KW-0812">Transmembrane</keyword>
<dbReference type="STRING" id="314260.PB2503_01437"/>
<dbReference type="SUPFAM" id="SSF103481">
    <property type="entry name" value="Multidrug resistance efflux transporter EmrE"/>
    <property type="match status" value="2"/>
</dbReference>
<dbReference type="eggNOG" id="COG0697">
    <property type="taxonomic scope" value="Bacteria"/>
</dbReference>
<gene>
    <name evidence="8" type="ordered locus">PB2503_01437</name>
</gene>
<evidence type="ECO:0000256" key="6">
    <source>
        <dbReference type="SAM" id="Phobius"/>
    </source>
</evidence>
<evidence type="ECO:0000256" key="2">
    <source>
        <dbReference type="ARBA" id="ARBA00022475"/>
    </source>
</evidence>
<keyword evidence="2" id="KW-1003">Cell membrane</keyword>
<feature type="transmembrane region" description="Helical" evidence="6">
    <location>
        <begin position="70"/>
        <end position="91"/>
    </location>
</feature>
<dbReference type="EMBL" id="CP002156">
    <property type="protein sequence ID" value="ADM08366.1"/>
    <property type="molecule type" value="Genomic_DNA"/>
</dbReference>